<keyword evidence="1" id="KW-1133">Transmembrane helix</keyword>
<dbReference type="EMBL" id="JABBNB010000047">
    <property type="protein sequence ID" value="NMO05013.1"/>
    <property type="molecule type" value="Genomic_DNA"/>
</dbReference>
<dbReference type="GO" id="GO:0004497">
    <property type="term" value="F:monooxygenase activity"/>
    <property type="evidence" value="ECO:0007669"/>
    <property type="project" value="UniProtKB-KW"/>
</dbReference>
<feature type="domain" description="ABM" evidence="2">
    <location>
        <begin position="109"/>
        <end position="201"/>
    </location>
</feature>
<feature type="transmembrane region" description="Helical" evidence="1">
    <location>
        <begin position="291"/>
        <end position="318"/>
    </location>
</feature>
<gene>
    <name evidence="3" type="ORF">HH308_27710</name>
</gene>
<accession>A0A848L8D4</accession>
<proteinExistence type="predicted"/>
<dbReference type="InterPro" id="IPR007138">
    <property type="entry name" value="ABM_dom"/>
</dbReference>
<dbReference type="Proteomes" id="UP000550729">
    <property type="component" value="Unassembled WGS sequence"/>
</dbReference>
<dbReference type="InterPro" id="IPR011008">
    <property type="entry name" value="Dimeric_a/b-barrel"/>
</dbReference>
<keyword evidence="1" id="KW-0472">Membrane</keyword>
<dbReference type="AlphaFoldDB" id="A0A848L8D4"/>
<comment type="caution">
    <text evidence="3">The sequence shown here is derived from an EMBL/GenBank/DDBJ whole genome shotgun (WGS) entry which is preliminary data.</text>
</comment>
<dbReference type="Pfam" id="PF03992">
    <property type="entry name" value="ABM"/>
    <property type="match status" value="1"/>
</dbReference>
<keyword evidence="1" id="KW-0812">Transmembrane</keyword>
<dbReference type="PANTHER" id="PTHR40057:SF1">
    <property type="entry name" value="SLR1162 PROTEIN"/>
    <property type="match status" value="1"/>
</dbReference>
<sequence length="319" mass="36142">MSTHDPSGATMIIGQRIVDGRESDYQRWQRGLSDAAAEFPGFVGADLRPPTAVQPEWVVVYQFDSVSHLQDWLNSRVRSAKLEEGADLFDGPGTAQLVSAGHREPDTLVTVVVSHRVAPESIDDFLAWQKRLDAAERAFPGFCGSELFRPIDGVHDEWTISYRYDSAEHLDAWLTSDRRREMLAEAEQFGDFTLRTIDHSFGNWFSFGYDDRPPPSNFKSSIAVWMGLYPTVVLLTLLTSPLGMPLWLGMLIGNLLSSLSMSYFTMPYYVNRILGWWLKPRRDAPQPTTDWRGFGLVLAVNAFWVLVFYLVTVVIWSLP</sequence>
<evidence type="ECO:0000259" key="2">
    <source>
        <dbReference type="PROSITE" id="PS51725"/>
    </source>
</evidence>
<organism evidence="3 4">
    <name type="scientific">Gordonia asplenii</name>
    <dbReference type="NCBI Taxonomy" id="2725283"/>
    <lineage>
        <taxon>Bacteria</taxon>
        <taxon>Bacillati</taxon>
        <taxon>Actinomycetota</taxon>
        <taxon>Actinomycetes</taxon>
        <taxon>Mycobacteriales</taxon>
        <taxon>Gordoniaceae</taxon>
        <taxon>Gordonia</taxon>
    </lineage>
</organism>
<keyword evidence="4" id="KW-1185">Reference proteome</keyword>
<dbReference type="Gene3D" id="3.30.70.100">
    <property type="match status" value="2"/>
</dbReference>
<dbReference type="SUPFAM" id="SSF54909">
    <property type="entry name" value="Dimeric alpha+beta barrel"/>
    <property type="match status" value="2"/>
</dbReference>
<protein>
    <submittedName>
        <fullName evidence="3">Antibiotic biosynthesis monooxygenase</fullName>
    </submittedName>
</protein>
<keyword evidence="3" id="KW-0503">Monooxygenase</keyword>
<evidence type="ECO:0000313" key="3">
    <source>
        <dbReference type="EMBL" id="NMO05013.1"/>
    </source>
</evidence>
<evidence type="ECO:0000313" key="4">
    <source>
        <dbReference type="Proteomes" id="UP000550729"/>
    </source>
</evidence>
<feature type="transmembrane region" description="Helical" evidence="1">
    <location>
        <begin position="222"/>
        <end position="240"/>
    </location>
</feature>
<dbReference type="InterPro" id="IPR038762">
    <property type="entry name" value="ABM_predict"/>
</dbReference>
<keyword evidence="3" id="KW-0560">Oxidoreductase</keyword>
<dbReference type="PANTHER" id="PTHR40057">
    <property type="entry name" value="SLR1162 PROTEIN"/>
    <property type="match status" value="1"/>
</dbReference>
<dbReference type="PROSITE" id="PS51725">
    <property type="entry name" value="ABM"/>
    <property type="match status" value="1"/>
</dbReference>
<dbReference type="RefSeq" id="WP_170197515.1">
    <property type="nucleotide sequence ID" value="NZ_JABBNB010000047.1"/>
</dbReference>
<evidence type="ECO:0000256" key="1">
    <source>
        <dbReference type="SAM" id="Phobius"/>
    </source>
</evidence>
<name>A0A848L8D4_9ACTN</name>
<feature type="transmembrane region" description="Helical" evidence="1">
    <location>
        <begin position="246"/>
        <end position="270"/>
    </location>
</feature>
<reference evidence="3 4" key="1">
    <citation type="submission" date="2020-04" db="EMBL/GenBank/DDBJ databases">
        <title>Gordonia sp. nov. TBRC 11910.</title>
        <authorList>
            <person name="Suriyachadkun C."/>
        </authorList>
    </citation>
    <scope>NUCLEOTIDE SEQUENCE [LARGE SCALE GENOMIC DNA]</scope>
    <source>
        <strain evidence="3 4">TBRC 11910</strain>
    </source>
</reference>